<feature type="non-terminal residue" evidence="1">
    <location>
        <position position="220"/>
    </location>
</feature>
<protein>
    <submittedName>
        <fullName evidence="1">Uncharacterized protein</fullName>
    </submittedName>
</protein>
<evidence type="ECO:0000313" key="1">
    <source>
        <dbReference type="EMBL" id="AGH24099.1"/>
    </source>
</evidence>
<reference evidence="1" key="3">
    <citation type="journal article" date="2013" name="Genome Biol. Evol.">
        <title>Strikingly bacteria-like and gene-rich mitochondrial genomes throughout jakobid protists.</title>
        <authorList>
            <person name="Burger G."/>
            <person name="Gray M.W."/>
            <person name="Forget L."/>
            <person name="Lang B.F."/>
        </authorList>
    </citation>
    <scope>NUCLEOTIDE SEQUENCE</scope>
    <source>
        <strain evidence="1">ATCC 50634</strain>
    </source>
</reference>
<geneLocation type="mitochondrion" evidence="1"/>
<sequence length="220" mass="26930">MYRNNQQEPRLRNAPAGKHTLPEIFDLRTKRKRVYMPIEEEMRLERINRESNRLPPPNNMPDEYYPLWLRRAWLRDGRLSDAPEPPYHGPFEQVEIPGFNEDTLWARIKPRRKKRYKIIRPSVKVPRDIVHSRTTLEGRDPVRVFLDPDFGAHFVRPKSDRHIEPYYWRKHHVRAENLGFGKRIYRIPRWPKLVKSPVRWLVLIYIIWNYIRYYTDLLLE</sequence>
<dbReference type="AlphaFoldDB" id="M4QBY6"/>
<reference evidence="1" key="1">
    <citation type="journal article" date="2004" name="RNA">
        <title>Mitochondrial 3' tRNA editing in the jakobid Seculamonas ecuadoriensis: a novel mechanism and implications for tRNA processing.</title>
        <authorList>
            <person name="Leigh J."/>
            <person name="Lang B.F."/>
        </authorList>
    </citation>
    <scope>NUCLEOTIDE SEQUENCE</scope>
    <source>
        <strain evidence="1">ATCC 50634</strain>
    </source>
</reference>
<dbReference type="EMBL" id="KC353353">
    <property type="protein sequence ID" value="AGH24099.1"/>
    <property type="molecule type" value="Genomic_DNA"/>
</dbReference>
<gene>
    <name evidence="1" type="primary">orf220</name>
</gene>
<accession>M4QBY6</accession>
<reference evidence="1" key="2">
    <citation type="journal article" date="2006" name="RNA">
        <title>Hybrid E. coli--Mitochondrial ribonuclease P RNAs are catalytically active.</title>
        <authorList>
            <person name="Seif E."/>
            <person name="Cadieux A."/>
            <person name="Lang B.F."/>
        </authorList>
    </citation>
    <scope>NUCLEOTIDE SEQUENCE</scope>
    <source>
        <strain evidence="1">ATCC 50634</strain>
    </source>
</reference>
<name>M4QBY6_HISAR</name>
<keyword evidence="1" id="KW-0496">Mitochondrion</keyword>
<proteinExistence type="predicted"/>
<organism evidence="1">
    <name type="scientific">Histiona aroides</name>
    <name type="common">Flagellate</name>
    <dbReference type="NCBI Taxonomy" id="392300"/>
    <lineage>
        <taxon>Eukaryota</taxon>
        <taxon>Discoba</taxon>
        <taxon>Jakobida</taxon>
        <taxon>Histionina</taxon>
        <taxon>Histionidae</taxon>
        <taxon>Histiona</taxon>
    </lineage>
</organism>
<dbReference type="GeneID" id="16029421"/>
<dbReference type="RefSeq" id="YP_007890605.1">
    <property type="nucleotide sequence ID" value="NC_021125.1"/>
</dbReference>